<comment type="caution">
    <text evidence="2">The sequence shown here is derived from an EMBL/GenBank/DDBJ whole genome shotgun (WGS) entry which is preliminary data.</text>
</comment>
<evidence type="ECO:0000313" key="2">
    <source>
        <dbReference type="EMBL" id="CAG8672888.1"/>
    </source>
</evidence>
<sequence length="338" mass="38600">YHQAQDKKHCLTAIAAKRGRKLGDGYKILPEDYTYKGRIREGDVKAITLVNESAKQCSRSKNAYIEYIGYSTWNDCHKDKCNWKGRIMVPLNKPLNLCNIECSGDHDPDHIWQKPHRMTTSVRKTISSRATNTTPSIMATEFMNNAKIFSINPSTPANHVQPTSTRFASNFEVIQNALKYDKKLHYPSALEFEKVCSIMNTYEKERIVISKQYGIKDADNSKDQAVLLGIASTIMLELLSKYPDFLAVDSTNRRNSLNFPNTAFMIRLDESRGQIVATFISNKEIIPVVSLMFEQYQKWHSTELSMVSYGQAATGIISLATAETIISYFQVYWFDDWI</sequence>
<dbReference type="Proteomes" id="UP000789831">
    <property type="component" value="Unassembled WGS sequence"/>
</dbReference>
<proteinExistence type="predicted"/>
<feature type="non-terminal residue" evidence="2">
    <location>
        <position position="338"/>
    </location>
</feature>
<dbReference type="EMBL" id="CAJVPL010008094">
    <property type="protein sequence ID" value="CAG8672888.1"/>
    <property type="molecule type" value="Genomic_DNA"/>
</dbReference>
<dbReference type="OrthoDB" id="2422246at2759"/>
<feature type="domain" description="ZSWIM1/3 RNaseH-like" evidence="1">
    <location>
        <begin position="219"/>
        <end position="300"/>
    </location>
</feature>
<organism evidence="2 3">
    <name type="scientific">Ambispora gerdemannii</name>
    <dbReference type="NCBI Taxonomy" id="144530"/>
    <lineage>
        <taxon>Eukaryota</taxon>
        <taxon>Fungi</taxon>
        <taxon>Fungi incertae sedis</taxon>
        <taxon>Mucoromycota</taxon>
        <taxon>Glomeromycotina</taxon>
        <taxon>Glomeromycetes</taxon>
        <taxon>Archaeosporales</taxon>
        <taxon>Ambisporaceae</taxon>
        <taxon>Ambispora</taxon>
    </lineage>
</organism>
<dbReference type="InterPro" id="IPR048324">
    <property type="entry name" value="ZSWIM1-3_RNaseH-like"/>
</dbReference>
<protein>
    <submittedName>
        <fullName evidence="2">1920_t:CDS:1</fullName>
    </submittedName>
</protein>
<reference evidence="2" key="1">
    <citation type="submission" date="2021-06" db="EMBL/GenBank/DDBJ databases">
        <authorList>
            <person name="Kallberg Y."/>
            <person name="Tangrot J."/>
            <person name="Rosling A."/>
        </authorList>
    </citation>
    <scope>NUCLEOTIDE SEQUENCE</scope>
    <source>
        <strain evidence="2">MT106</strain>
    </source>
</reference>
<accession>A0A9N9HAX1</accession>
<keyword evidence="3" id="KW-1185">Reference proteome</keyword>
<evidence type="ECO:0000313" key="3">
    <source>
        <dbReference type="Proteomes" id="UP000789831"/>
    </source>
</evidence>
<gene>
    <name evidence="2" type="ORF">AGERDE_LOCUS12338</name>
</gene>
<dbReference type="AlphaFoldDB" id="A0A9N9HAX1"/>
<evidence type="ECO:0000259" key="1">
    <source>
        <dbReference type="Pfam" id="PF21056"/>
    </source>
</evidence>
<feature type="non-terminal residue" evidence="2">
    <location>
        <position position="1"/>
    </location>
</feature>
<name>A0A9N9HAX1_9GLOM</name>
<dbReference type="Pfam" id="PF21056">
    <property type="entry name" value="ZSWIM1-3_RNaseH-like"/>
    <property type="match status" value="1"/>
</dbReference>